<evidence type="ECO:0000313" key="5">
    <source>
        <dbReference type="Proteomes" id="UP000263957"/>
    </source>
</evidence>
<proteinExistence type="predicted"/>
<name>A0A356W497_9PROT</name>
<dbReference type="EMBL" id="DOGS01000126">
    <property type="protein sequence ID" value="HBQ48479.1"/>
    <property type="molecule type" value="Genomic_DNA"/>
</dbReference>
<evidence type="ECO:0000256" key="2">
    <source>
        <dbReference type="ARBA" id="ARBA00023136"/>
    </source>
</evidence>
<sequence>MSAGLGAFATRLDYSDTDLGGYTTESMGVSAQLGFPLSDRLQLGLKYTLQNDKIDVVDQSIVIDEDSGERLTSEYTVDDGGTPGDTSDDITGVTYVSADDVPLPDGSLIVDVCDIRYLNRYSLCSSERSEISSIVGYNLLLDMKNDPLEPTGGFDLLFGQDVSGFGGDVNFIRTNASMNLYQGITKSVVASLRLSGGYIEPYGTSEGNSEYGQTTPQGVRINNRFFKGGNSFRGFDTAGLGPRIVQIIQNDDGTETVKRLNALGGNAFYQASLDLSIPNYLPEEYGIKTGLFLEAGSVGLLSDVDKSDPVEFTDTYGRDAVQLIEDELSLRASTGLSVYWTSPFGPIRFDFSHILKSEEYDRTESFRFSTSTRF</sequence>
<reference evidence="4 5" key="1">
    <citation type="journal article" date="2018" name="Nat. Biotechnol.">
        <title>A standardized bacterial taxonomy based on genome phylogeny substantially revises the tree of life.</title>
        <authorList>
            <person name="Parks D.H."/>
            <person name="Chuvochina M."/>
            <person name="Waite D.W."/>
            <person name="Rinke C."/>
            <person name="Skarshewski A."/>
            <person name="Chaumeil P.A."/>
            <person name="Hugenholtz P."/>
        </authorList>
    </citation>
    <scope>NUCLEOTIDE SEQUENCE [LARGE SCALE GENOMIC DNA]</scope>
    <source>
        <strain evidence="4">UBA10378</strain>
    </source>
</reference>
<dbReference type="Pfam" id="PF01103">
    <property type="entry name" value="Omp85"/>
    <property type="match status" value="1"/>
</dbReference>
<dbReference type="GO" id="GO:0019867">
    <property type="term" value="C:outer membrane"/>
    <property type="evidence" value="ECO:0007669"/>
    <property type="project" value="InterPro"/>
</dbReference>
<keyword evidence="2" id="KW-0472">Membrane</keyword>
<evidence type="ECO:0000313" key="4">
    <source>
        <dbReference type="EMBL" id="HBQ48479.1"/>
    </source>
</evidence>
<gene>
    <name evidence="4" type="ORF">DD728_06285</name>
</gene>
<dbReference type="InterPro" id="IPR000184">
    <property type="entry name" value="Bac_surfAg_D15"/>
</dbReference>
<dbReference type="Gene3D" id="2.40.160.50">
    <property type="entry name" value="membrane protein fhac: a member of the omp85/tpsb transporter family"/>
    <property type="match status" value="1"/>
</dbReference>
<dbReference type="Proteomes" id="UP000263957">
    <property type="component" value="Unassembled WGS sequence"/>
</dbReference>
<organism evidence="4 5">
    <name type="scientific">Hyphomonas atlantica</name>
    <dbReference type="NCBI Taxonomy" id="1280948"/>
    <lineage>
        <taxon>Bacteria</taxon>
        <taxon>Pseudomonadati</taxon>
        <taxon>Pseudomonadota</taxon>
        <taxon>Alphaproteobacteria</taxon>
        <taxon>Hyphomonadales</taxon>
        <taxon>Hyphomonadaceae</taxon>
        <taxon>Hyphomonas</taxon>
    </lineage>
</organism>
<comment type="subcellular location">
    <subcellularLocation>
        <location evidence="1">Membrane</location>
    </subcellularLocation>
</comment>
<comment type="caution">
    <text evidence="4">The sequence shown here is derived from an EMBL/GenBank/DDBJ whole genome shotgun (WGS) entry which is preliminary data.</text>
</comment>
<accession>A0A356W497</accession>
<dbReference type="AlphaFoldDB" id="A0A356W497"/>
<evidence type="ECO:0000256" key="1">
    <source>
        <dbReference type="ARBA" id="ARBA00004370"/>
    </source>
</evidence>
<protein>
    <recommendedName>
        <fullName evidence="3">Bacterial surface antigen (D15) domain-containing protein</fullName>
    </recommendedName>
</protein>
<feature type="domain" description="Bacterial surface antigen (D15)" evidence="3">
    <location>
        <begin position="2"/>
        <end position="374"/>
    </location>
</feature>
<evidence type="ECO:0000259" key="3">
    <source>
        <dbReference type="Pfam" id="PF01103"/>
    </source>
</evidence>